<dbReference type="AlphaFoldDB" id="A0A1N6U041"/>
<dbReference type="Proteomes" id="UP000185924">
    <property type="component" value="Unassembled WGS sequence"/>
</dbReference>
<dbReference type="Pfam" id="PF13205">
    <property type="entry name" value="Big_5"/>
    <property type="match status" value="1"/>
</dbReference>
<organism evidence="3 4">
    <name type="scientific">Pontibacter lucknowensis</name>
    <dbReference type="NCBI Taxonomy" id="1077936"/>
    <lineage>
        <taxon>Bacteria</taxon>
        <taxon>Pseudomonadati</taxon>
        <taxon>Bacteroidota</taxon>
        <taxon>Cytophagia</taxon>
        <taxon>Cytophagales</taxon>
        <taxon>Hymenobacteraceae</taxon>
        <taxon>Pontibacter</taxon>
    </lineage>
</organism>
<dbReference type="PROSITE" id="PS51841">
    <property type="entry name" value="LTD"/>
    <property type="match status" value="1"/>
</dbReference>
<accession>A0A1N6U041</accession>
<dbReference type="InterPro" id="IPR032812">
    <property type="entry name" value="SbsA_Ig"/>
</dbReference>
<sequence length="882" mass="96029">MRLVAGIIHCISHATRSVIAQKVLIAGLLLLFLPYLATAQLQDDFSDGNFTQNPTWTGDVNGFIVNPQNQLQSSGPAVTGTVLYLSTPSQAAVGTVWEFWANLRLATSASNYADIFLISDKEDLKAADANGYFVRIGGTPDEVSLFRKDAGKSPVIIINGEDKTVATSNNIVRVRVTRGLDYTWQLEIDVTGTGQSYRSQGSVTDAAHRRSAYFGVLVRYSSANSQRFYFDDFRITDTRPPVLENAQPLSTQSLELRFNEPLNPTAAQNTANYTLNGSAKPASAELTENGTVLLTFAQSLRNGANTIAVAGIADLYGNTLQGPVELTFQYALPPVLPGYNELLITEIMARETPATGLPAVEYIELHNPTEKVLMLQGIRYSDATSTTTLPNVLLQPGEYAVVVPNVQVANFSQFGRVIGISNFPSLNNTGELLQLRQPNGRLIYAVNYNDAWYRDNAKRNGGWSLEMIDVTNPCAGADNWIASNDARGGTPAQPNSVAASIPDNTPPVLLGVTALAPDRLLLRFNERLDSAQVAAVSRYTLSPAGIGIAAGQVASPLFEEVVLQLANPLQERQLYTLTATGIRDCAGNLSSQPLTATFALPSTPEPGDVVINEVLFNPRPGGVDFVELVNRSDKFINLQNWYLANVSNDSIANRRVITTANYVLEPGAYVVLTANPENIKNNYPAAREETFLRMVSLPSYPDAAGSVVLLQTASRIADRFDYSERMHFSLIDDRNGISLERIRLDGPTSADNFHSAATSLGATPGYLNSQSQPGIAAQHVFSIEPKVFSPDDDGYEDFTTVNYSTDQSGFVANITIFDAQGREIRKLVRNELLASTGFFRWDGTRQDGTKAAIGYYLFYIELFGLDGQKSVHKERVVIGGRL</sequence>
<protein>
    <submittedName>
        <fullName evidence="3">Lamin Tail Domain</fullName>
    </submittedName>
</protein>
<feature type="domain" description="LTD" evidence="2">
    <location>
        <begin position="594"/>
        <end position="840"/>
    </location>
</feature>
<dbReference type="Gene3D" id="2.60.40.1220">
    <property type="match status" value="2"/>
</dbReference>
<keyword evidence="1" id="KW-0732">Signal</keyword>
<gene>
    <name evidence="3" type="ORF">SAMN05421545_0605</name>
</gene>
<dbReference type="OrthoDB" id="9758406at2"/>
<dbReference type="SUPFAM" id="SSF74853">
    <property type="entry name" value="Lamin A/C globular tail domain"/>
    <property type="match status" value="1"/>
</dbReference>
<evidence type="ECO:0000259" key="2">
    <source>
        <dbReference type="PROSITE" id="PS51841"/>
    </source>
</evidence>
<proteinExistence type="predicted"/>
<dbReference type="Gene3D" id="2.60.40.1260">
    <property type="entry name" value="Lamin Tail domain"/>
    <property type="match status" value="1"/>
</dbReference>
<dbReference type="STRING" id="1077936.SAMN05421545_0605"/>
<dbReference type="InterPro" id="IPR014755">
    <property type="entry name" value="Cu-Rt/internalin_Ig-like"/>
</dbReference>
<dbReference type="InterPro" id="IPR036415">
    <property type="entry name" value="Lamin_tail_dom_sf"/>
</dbReference>
<dbReference type="Pfam" id="PF00932">
    <property type="entry name" value="LTD"/>
    <property type="match status" value="2"/>
</dbReference>
<evidence type="ECO:0000256" key="1">
    <source>
        <dbReference type="ARBA" id="ARBA00022729"/>
    </source>
</evidence>
<keyword evidence="4" id="KW-1185">Reference proteome</keyword>
<dbReference type="InterPro" id="IPR001322">
    <property type="entry name" value="Lamin_tail_dom"/>
</dbReference>
<reference evidence="4" key="1">
    <citation type="submission" date="2017-01" db="EMBL/GenBank/DDBJ databases">
        <authorList>
            <person name="Varghese N."/>
            <person name="Submissions S."/>
        </authorList>
    </citation>
    <scope>NUCLEOTIDE SEQUENCE [LARGE SCALE GENOMIC DNA]</scope>
    <source>
        <strain evidence="4">DM9</strain>
    </source>
</reference>
<evidence type="ECO:0000313" key="3">
    <source>
        <dbReference type="EMBL" id="SIQ58990.1"/>
    </source>
</evidence>
<dbReference type="EMBL" id="FTNM01000001">
    <property type="protein sequence ID" value="SIQ58990.1"/>
    <property type="molecule type" value="Genomic_DNA"/>
</dbReference>
<evidence type="ECO:0000313" key="4">
    <source>
        <dbReference type="Proteomes" id="UP000185924"/>
    </source>
</evidence>
<dbReference type="Gene3D" id="2.60.40.4070">
    <property type="match status" value="1"/>
</dbReference>
<name>A0A1N6U041_9BACT</name>